<proteinExistence type="predicted"/>
<evidence type="ECO:0008006" key="3">
    <source>
        <dbReference type="Google" id="ProtNLM"/>
    </source>
</evidence>
<dbReference type="EMBL" id="JAUSTM010000004">
    <property type="protein sequence ID" value="MDQ0221974.1"/>
    <property type="molecule type" value="Genomic_DNA"/>
</dbReference>
<accession>A0ABT9YQH1</accession>
<organism evidence="1 2">
    <name type="scientific">Streptococcus moroccensis</name>
    <dbReference type="NCBI Taxonomy" id="1451356"/>
    <lineage>
        <taxon>Bacteria</taxon>
        <taxon>Bacillati</taxon>
        <taxon>Bacillota</taxon>
        <taxon>Bacilli</taxon>
        <taxon>Lactobacillales</taxon>
        <taxon>Streptococcaceae</taxon>
        <taxon>Streptococcus</taxon>
    </lineage>
</organism>
<protein>
    <recommendedName>
        <fullName evidence="3">Phage protein</fullName>
    </recommendedName>
</protein>
<evidence type="ECO:0000313" key="2">
    <source>
        <dbReference type="Proteomes" id="UP001223079"/>
    </source>
</evidence>
<sequence>MNSETAKATRLTYYATQIELGWITLERVPKRYRDDVAKLIEANQGLDNE</sequence>
<dbReference type="RefSeq" id="WP_307121203.1">
    <property type="nucleotide sequence ID" value="NZ_JAUSTM010000004.1"/>
</dbReference>
<evidence type="ECO:0000313" key="1">
    <source>
        <dbReference type="EMBL" id="MDQ0221974.1"/>
    </source>
</evidence>
<dbReference type="Proteomes" id="UP001223079">
    <property type="component" value="Unassembled WGS sequence"/>
</dbReference>
<keyword evidence="2" id="KW-1185">Reference proteome</keyword>
<reference evidence="1 2" key="1">
    <citation type="submission" date="2023-07" db="EMBL/GenBank/DDBJ databases">
        <title>Genomic Encyclopedia of Type Strains, Phase IV (KMG-IV): sequencing the most valuable type-strain genomes for metagenomic binning, comparative biology and taxonomic classification.</title>
        <authorList>
            <person name="Goeker M."/>
        </authorList>
    </citation>
    <scope>NUCLEOTIDE SEQUENCE [LARGE SCALE GENOMIC DNA]</scope>
    <source>
        <strain evidence="1 2">DSM 105143</strain>
    </source>
</reference>
<name>A0ABT9YQH1_9STRE</name>
<comment type="caution">
    <text evidence="1">The sequence shown here is derived from an EMBL/GenBank/DDBJ whole genome shotgun (WGS) entry which is preliminary data.</text>
</comment>
<gene>
    <name evidence="1" type="ORF">J2S23_000511</name>
</gene>